<comment type="caution">
    <text evidence="1">The sequence shown here is derived from an EMBL/GenBank/DDBJ whole genome shotgun (WGS) entry which is preliminary data.</text>
</comment>
<dbReference type="AlphaFoldDB" id="A0A819VFP3"/>
<sequence length="60" mass="6901">MILKGFKANVSEVKLSIVLYAQDMLKKQVENDDELEVPEGWSEQEEECKLVEISRTDPAF</sequence>
<protein>
    <submittedName>
        <fullName evidence="1">Uncharacterized protein</fullName>
    </submittedName>
</protein>
<name>A0A819VFP3_9BILA</name>
<dbReference type="Proteomes" id="UP000663844">
    <property type="component" value="Unassembled WGS sequence"/>
</dbReference>
<organism evidence="1 2">
    <name type="scientific">Adineta steineri</name>
    <dbReference type="NCBI Taxonomy" id="433720"/>
    <lineage>
        <taxon>Eukaryota</taxon>
        <taxon>Metazoa</taxon>
        <taxon>Spiralia</taxon>
        <taxon>Gnathifera</taxon>
        <taxon>Rotifera</taxon>
        <taxon>Eurotatoria</taxon>
        <taxon>Bdelloidea</taxon>
        <taxon>Adinetida</taxon>
        <taxon>Adinetidae</taxon>
        <taxon>Adineta</taxon>
    </lineage>
</organism>
<dbReference type="EMBL" id="CAJOAZ010005663">
    <property type="protein sequence ID" value="CAF4108519.1"/>
    <property type="molecule type" value="Genomic_DNA"/>
</dbReference>
<gene>
    <name evidence="1" type="ORF">OXD698_LOCUS35813</name>
</gene>
<evidence type="ECO:0000313" key="1">
    <source>
        <dbReference type="EMBL" id="CAF4108519.1"/>
    </source>
</evidence>
<feature type="non-terminal residue" evidence="1">
    <location>
        <position position="60"/>
    </location>
</feature>
<reference evidence="1" key="1">
    <citation type="submission" date="2021-02" db="EMBL/GenBank/DDBJ databases">
        <authorList>
            <person name="Nowell W R."/>
        </authorList>
    </citation>
    <scope>NUCLEOTIDE SEQUENCE</scope>
</reference>
<proteinExistence type="predicted"/>
<evidence type="ECO:0000313" key="2">
    <source>
        <dbReference type="Proteomes" id="UP000663844"/>
    </source>
</evidence>
<accession>A0A819VFP3</accession>